<evidence type="ECO:0000313" key="1">
    <source>
        <dbReference type="Ensembl" id="ENSCAFP00845030965.1"/>
    </source>
</evidence>
<dbReference type="OrthoDB" id="9445642at2759"/>
<dbReference type="AlphaFoldDB" id="A0A8I3PR46"/>
<sequence length="118" mass="12799">MDRELARPVSLLTLPVCSHVHHGLLGVHHGGAGHRCAGHPGQCAGVLGCVAEQQPAERHQLLRGVTGGSRHCRGSPRDPLRHHHQHRVLCCLPQLPLLCLLCPGPHSELHLQPPGHRH</sequence>
<evidence type="ECO:0000313" key="2">
    <source>
        <dbReference type="Proteomes" id="UP000805418"/>
    </source>
</evidence>
<reference evidence="1" key="3">
    <citation type="submission" date="2025-09" db="UniProtKB">
        <authorList>
            <consortium name="Ensembl"/>
        </authorList>
    </citation>
    <scope>IDENTIFICATION</scope>
    <source>
        <strain evidence="1">Boxer</strain>
    </source>
</reference>
<gene>
    <name evidence="1" type="primary">ADORA2A</name>
</gene>
<proteinExistence type="predicted"/>
<name>A0A8I3PR46_CANLF</name>
<accession>A0A8I3PR46</accession>
<reference evidence="1" key="1">
    <citation type="submission" date="2020-03" db="EMBL/GenBank/DDBJ databases">
        <title>Long-read based genome assembly of a Labrador retriever dog.</title>
        <authorList>
            <person name="Eory L."/>
            <person name="Zhang W."/>
            <person name="Schoenebeck J."/>
        </authorList>
    </citation>
    <scope>NUCLEOTIDE SEQUENCE [LARGE SCALE GENOMIC DNA]</scope>
    <source>
        <strain evidence="1">Labrador retriever</strain>
    </source>
</reference>
<protein>
    <submittedName>
        <fullName evidence="1">Adenosine A2a receptor</fullName>
    </submittedName>
</protein>
<dbReference type="Proteomes" id="UP000805418">
    <property type="component" value="Chromosome 26"/>
</dbReference>
<organism evidence="1 2">
    <name type="scientific">Canis lupus familiaris</name>
    <name type="common">Dog</name>
    <name type="synonym">Canis familiaris</name>
    <dbReference type="NCBI Taxonomy" id="9615"/>
    <lineage>
        <taxon>Eukaryota</taxon>
        <taxon>Metazoa</taxon>
        <taxon>Chordata</taxon>
        <taxon>Craniata</taxon>
        <taxon>Vertebrata</taxon>
        <taxon>Euteleostomi</taxon>
        <taxon>Mammalia</taxon>
        <taxon>Eutheria</taxon>
        <taxon>Laurasiatheria</taxon>
        <taxon>Carnivora</taxon>
        <taxon>Caniformia</taxon>
        <taxon>Canidae</taxon>
        <taxon>Canis</taxon>
    </lineage>
</organism>
<dbReference type="Ensembl" id="ENSCAFT00845039513.1">
    <property type="protein sequence ID" value="ENSCAFP00845030965.1"/>
    <property type="gene ID" value="ENSCAFG00845022393.1"/>
</dbReference>
<reference evidence="1" key="2">
    <citation type="submission" date="2025-08" db="UniProtKB">
        <authorList>
            <consortium name="Ensembl"/>
        </authorList>
    </citation>
    <scope>IDENTIFICATION</scope>
    <source>
        <strain evidence="1">Boxer</strain>
    </source>
</reference>
<keyword evidence="2" id="KW-1185">Reference proteome</keyword>
<dbReference type="GeneTree" id="ENSGT01030000234555"/>